<feature type="compositionally biased region" description="Acidic residues" evidence="1">
    <location>
        <begin position="105"/>
        <end position="122"/>
    </location>
</feature>
<gene>
    <name evidence="2" type="ORF">H1R20_g1252</name>
</gene>
<sequence length="411" mass="45927">MSSIFDLLNLDPSPRSIPLAGCDISPQVEDRNQYSTSCAIESDSELQRPVPWVFGGNTHRLNFGFKKYCATLGIINFYRDPTCVDNSSESSDLESSTGSIHESEDGFDDASDYQGDIEDLSAAEELTSSSESSSDDTCDYQGDAEDQSTAEILSSLGKGSSSFDISDDASGYASDAEDQSTAEVYRSLSEGSSDGDATSDYESDAIGDQSTAEGSSFLAKALDGDESVPADFVRRWYPSLFIPPPTANHLLDGDDGDDNVTVCYQSYSSGDFKRLAREEPRKFLRVAVPYLDISDGLGDPFMLFKKWMCDFEARHPWVVEADEDSDERHAQAWVRVTQYLGKAQEWIRVSNLINCEFRERYPLYQLLSDEMQDIIRDTLVRRKEGEDPNTKAVCEYWLKVHEEHFPWDLEA</sequence>
<dbReference type="AlphaFoldDB" id="A0A9W8MMW5"/>
<reference evidence="2" key="1">
    <citation type="submission" date="2022-06" db="EMBL/GenBank/DDBJ databases">
        <title>Genome Sequence of Candolleomyces eurysporus.</title>
        <authorList>
            <person name="Buettner E."/>
        </authorList>
    </citation>
    <scope>NUCLEOTIDE SEQUENCE</scope>
    <source>
        <strain evidence="2">VTCC 930004</strain>
    </source>
</reference>
<feature type="non-terminal residue" evidence="2">
    <location>
        <position position="1"/>
    </location>
</feature>
<accession>A0A9W8MMW5</accession>
<dbReference type="EMBL" id="JANBPK010000300">
    <property type="protein sequence ID" value="KAJ2935842.1"/>
    <property type="molecule type" value="Genomic_DNA"/>
</dbReference>
<feature type="region of interest" description="Disordered" evidence="1">
    <location>
        <begin position="86"/>
        <end position="146"/>
    </location>
</feature>
<feature type="compositionally biased region" description="Low complexity" evidence="1">
    <location>
        <begin position="87"/>
        <end position="99"/>
    </location>
</feature>
<proteinExistence type="predicted"/>
<dbReference type="Proteomes" id="UP001140091">
    <property type="component" value="Unassembled WGS sequence"/>
</dbReference>
<feature type="compositionally biased region" description="Acidic residues" evidence="1">
    <location>
        <begin position="133"/>
        <end position="146"/>
    </location>
</feature>
<evidence type="ECO:0000313" key="2">
    <source>
        <dbReference type="EMBL" id="KAJ2935842.1"/>
    </source>
</evidence>
<keyword evidence="3" id="KW-1185">Reference proteome</keyword>
<evidence type="ECO:0000313" key="3">
    <source>
        <dbReference type="Proteomes" id="UP001140091"/>
    </source>
</evidence>
<comment type="caution">
    <text evidence="2">The sequence shown here is derived from an EMBL/GenBank/DDBJ whole genome shotgun (WGS) entry which is preliminary data.</text>
</comment>
<protein>
    <submittedName>
        <fullName evidence="2">Uncharacterized protein</fullName>
    </submittedName>
</protein>
<feature type="region of interest" description="Disordered" evidence="1">
    <location>
        <begin position="185"/>
        <end position="209"/>
    </location>
</feature>
<feature type="compositionally biased region" description="Low complexity" evidence="1">
    <location>
        <begin position="123"/>
        <end position="132"/>
    </location>
</feature>
<name>A0A9W8MMW5_9AGAR</name>
<dbReference type="OrthoDB" id="3012202at2759"/>
<organism evidence="2 3">
    <name type="scientific">Candolleomyces eurysporus</name>
    <dbReference type="NCBI Taxonomy" id="2828524"/>
    <lineage>
        <taxon>Eukaryota</taxon>
        <taxon>Fungi</taxon>
        <taxon>Dikarya</taxon>
        <taxon>Basidiomycota</taxon>
        <taxon>Agaricomycotina</taxon>
        <taxon>Agaricomycetes</taxon>
        <taxon>Agaricomycetidae</taxon>
        <taxon>Agaricales</taxon>
        <taxon>Agaricineae</taxon>
        <taxon>Psathyrellaceae</taxon>
        <taxon>Candolleomyces</taxon>
    </lineage>
</organism>
<evidence type="ECO:0000256" key="1">
    <source>
        <dbReference type="SAM" id="MobiDB-lite"/>
    </source>
</evidence>